<evidence type="ECO:0000313" key="8">
    <source>
        <dbReference type="EMBL" id="SFU62308.1"/>
    </source>
</evidence>
<dbReference type="PROSITE" id="PS50109">
    <property type="entry name" value="HIS_KIN"/>
    <property type="match status" value="1"/>
</dbReference>
<keyword evidence="5" id="KW-0802">TPR repeat</keyword>
<gene>
    <name evidence="8" type="ORF">SAMN05216480_11076</name>
</gene>
<dbReference type="STRING" id="1224947.SAMN05216480_11076"/>
<reference evidence="8 9" key="1">
    <citation type="submission" date="2016-10" db="EMBL/GenBank/DDBJ databases">
        <authorList>
            <person name="de Groot N.N."/>
        </authorList>
    </citation>
    <scope>NUCLEOTIDE SEQUENCE [LARGE SCALE GENOMIC DNA]</scope>
    <source>
        <strain evidence="8 9">CGMCC 1.12333</strain>
    </source>
</reference>
<dbReference type="InterPro" id="IPR036890">
    <property type="entry name" value="HATPase_C_sf"/>
</dbReference>
<dbReference type="Pfam" id="PF00512">
    <property type="entry name" value="HisKA"/>
    <property type="match status" value="1"/>
</dbReference>
<keyword evidence="3 4" id="KW-0597">Phosphoprotein</keyword>
<dbReference type="Gene3D" id="3.40.50.2300">
    <property type="match status" value="1"/>
</dbReference>
<dbReference type="InterPro" id="IPR036097">
    <property type="entry name" value="HisK_dim/P_sf"/>
</dbReference>
<accession>A0A1I7HNN1</accession>
<evidence type="ECO:0000259" key="6">
    <source>
        <dbReference type="PROSITE" id="PS50109"/>
    </source>
</evidence>
<dbReference type="SMART" id="SM00448">
    <property type="entry name" value="REC"/>
    <property type="match status" value="1"/>
</dbReference>
<dbReference type="InterPro" id="IPR011990">
    <property type="entry name" value="TPR-like_helical_dom_sf"/>
</dbReference>
<dbReference type="EC" id="2.7.13.3" evidence="2"/>
<keyword evidence="8" id="KW-0808">Transferase</keyword>
<dbReference type="InterPro" id="IPR004358">
    <property type="entry name" value="Sig_transdc_His_kin-like_C"/>
</dbReference>
<dbReference type="EMBL" id="FPBK01000010">
    <property type="protein sequence ID" value="SFU62308.1"/>
    <property type="molecule type" value="Genomic_DNA"/>
</dbReference>
<dbReference type="InterPro" id="IPR011006">
    <property type="entry name" value="CheY-like_superfamily"/>
</dbReference>
<dbReference type="PANTHER" id="PTHR45339:SF5">
    <property type="entry name" value="HISTIDINE KINASE"/>
    <property type="match status" value="1"/>
</dbReference>
<dbReference type="SMART" id="SM00028">
    <property type="entry name" value="TPR"/>
    <property type="match status" value="4"/>
</dbReference>
<dbReference type="Pfam" id="PF02518">
    <property type="entry name" value="HATPase_c"/>
    <property type="match status" value="1"/>
</dbReference>
<dbReference type="InterPro" id="IPR019734">
    <property type="entry name" value="TPR_rpt"/>
</dbReference>
<dbReference type="SUPFAM" id="SSF47384">
    <property type="entry name" value="Homodimeric domain of signal transducing histidine kinase"/>
    <property type="match status" value="1"/>
</dbReference>
<feature type="domain" description="Response regulatory" evidence="7">
    <location>
        <begin position="615"/>
        <end position="729"/>
    </location>
</feature>
<dbReference type="PANTHER" id="PTHR45339">
    <property type="entry name" value="HYBRID SIGNAL TRANSDUCTION HISTIDINE KINASE J"/>
    <property type="match status" value="1"/>
</dbReference>
<dbReference type="Gene3D" id="3.30.565.10">
    <property type="entry name" value="Histidine kinase-like ATPase, C-terminal domain"/>
    <property type="match status" value="1"/>
</dbReference>
<dbReference type="InterPro" id="IPR003661">
    <property type="entry name" value="HisK_dim/P_dom"/>
</dbReference>
<dbReference type="InterPro" id="IPR005467">
    <property type="entry name" value="His_kinase_dom"/>
</dbReference>
<evidence type="ECO:0000313" key="9">
    <source>
        <dbReference type="Proteomes" id="UP000199138"/>
    </source>
</evidence>
<dbReference type="SUPFAM" id="SSF52172">
    <property type="entry name" value="CheY-like"/>
    <property type="match status" value="1"/>
</dbReference>
<dbReference type="AlphaFoldDB" id="A0A1I7HNN1"/>
<dbReference type="SMART" id="SM00388">
    <property type="entry name" value="HisKA"/>
    <property type="match status" value="1"/>
</dbReference>
<evidence type="ECO:0000259" key="7">
    <source>
        <dbReference type="PROSITE" id="PS50110"/>
    </source>
</evidence>
<dbReference type="Gene3D" id="1.10.287.130">
    <property type="match status" value="1"/>
</dbReference>
<dbReference type="SMART" id="SM00387">
    <property type="entry name" value="HATPase_c"/>
    <property type="match status" value="1"/>
</dbReference>
<feature type="repeat" description="TPR" evidence="5">
    <location>
        <begin position="150"/>
        <end position="183"/>
    </location>
</feature>
<dbReference type="InterPro" id="IPR001789">
    <property type="entry name" value="Sig_transdc_resp-reg_receiver"/>
</dbReference>
<dbReference type="CDD" id="cd17546">
    <property type="entry name" value="REC_hyHK_CKI1_RcsC-like"/>
    <property type="match status" value="1"/>
</dbReference>
<dbReference type="PRINTS" id="PR00344">
    <property type="entry name" value="BCTRLSENSOR"/>
</dbReference>
<keyword evidence="8" id="KW-0418">Kinase</keyword>
<dbReference type="FunFam" id="3.30.565.10:FF:000010">
    <property type="entry name" value="Sensor histidine kinase RcsC"/>
    <property type="match status" value="1"/>
</dbReference>
<dbReference type="CDD" id="cd16922">
    <property type="entry name" value="HATPase_EvgS-ArcB-TorS-like"/>
    <property type="match status" value="1"/>
</dbReference>
<protein>
    <recommendedName>
        <fullName evidence="2">histidine kinase</fullName>
        <ecNumber evidence="2">2.7.13.3</ecNumber>
    </recommendedName>
</protein>
<comment type="catalytic activity">
    <reaction evidence="1">
        <text>ATP + protein L-histidine = ADP + protein N-phospho-L-histidine.</text>
        <dbReference type="EC" id="2.7.13.3"/>
    </reaction>
</comment>
<dbReference type="PROSITE" id="PS50110">
    <property type="entry name" value="RESPONSE_REGULATORY"/>
    <property type="match status" value="1"/>
</dbReference>
<dbReference type="GO" id="GO:0000155">
    <property type="term" value="F:phosphorelay sensor kinase activity"/>
    <property type="evidence" value="ECO:0007669"/>
    <property type="project" value="InterPro"/>
</dbReference>
<evidence type="ECO:0000256" key="3">
    <source>
        <dbReference type="ARBA" id="ARBA00022553"/>
    </source>
</evidence>
<dbReference type="Proteomes" id="UP000199138">
    <property type="component" value="Unassembled WGS sequence"/>
</dbReference>
<keyword evidence="9" id="KW-1185">Reference proteome</keyword>
<feature type="modified residue" description="4-aspartylphosphate" evidence="4">
    <location>
        <position position="664"/>
    </location>
</feature>
<dbReference type="PROSITE" id="PS50005">
    <property type="entry name" value="TPR"/>
    <property type="match status" value="1"/>
</dbReference>
<evidence type="ECO:0000256" key="1">
    <source>
        <dbReference type="ARBA" id="ARBA00000085"/>
    </source>
</evidence>
<organism evidence="8 9">
    <name type="scientific">Pustulibacterium marinum</name>
    <dbReference type="NCBI Taxonomy" id="1224947"/>
    <lineage>
        <taxon>Bacteria</taxon>
        <taxon>Pseudomonadati</taxon>
        <taxon>Bacteroidota</taxon>
        <taxon>Flavobacteriia</taxon>
        <taxon>Flavobacteriales</taxon>
        <taxon>Flavobacteriaceae</taxon>
        <taxon>Pustulibacterium</taxon>
    </lineage>
</organism>
<dbReference type="SUPFAM" id="SSF55874">
    <property type="entry name" value="ATPase domain of HSP90 chaperone/DNA topoisomerase II/histidine kinase"/>
    <property type="match status" value="1"/>
</dbReference>
<dbReference type="SUPFAM" id="SSF48452">
    <property type="entry name" value="TPR-like"/>
    <property type="match status" value="2"/>
</dbReference>
<dbReference type="Pfam" id="PF00072">
    <property type="entry name" value="Response_reg"/>
    <property type="match status" value="1"/>
</dbReference>
<dbReference type="InterPro" id="IPR003594">
    <property type="entry name" value="HATPase_dom"/>
</dbReference>
<evidence type="ECO:0000256" key="4">
    <source>
        <dbReference type="PROSITE-ProRule" id="PRU00169"/>
    </source>
</evidence>
<feature type="domain" description="Histidine kinase" evidence="6">
    <location>
        <begin position="369"/>
        <end position="590"/>
    </location>
</feature>
<dbReference type="Gene3D" id="1.25.40.10">
    <property type="entry name" value="Tetratricopeptide repeat domain"/>
    <property type="match status" value="1"/>
</dbReference>
<proteinExistence type="predicted"/>
<sequence>MKLSFLKIFFALSILLVSNFSFGFQKSIDSVAVLMNEAYQLKNESEASKAIKKANHLLKYAERNDRSQIGASYYLLAEIYYNIYKLETALKYTQAAEESLLNSKDFYHLAMNKICKAKIYLGLQKTDEAEKQLSEAKSILKKHNSREYLGNAYIIDGLLYEQLNDINLAIKFYERAISVPFYNKNEQDFLISFTFQRLAENYNNTGNISKARSFIDQSLALAQKNNYKELLLEDLQINSKIYESENKYEESLAALKEYYKMFHELYNPETLLNREITADQAELSFKDELLATRDQKMLENKEKLDKSNLTSIFTSALLIIISLLTISLYRNNQIKVKTNELLVKKNNELLLAKENAVNAMKAKTQFLSTVSHELRTPLYAVTGLTHLLLQENPTENQKEHLKSLKFSGEYLLTFINDILQINKMEAKKLTVQHIPFSLEETMSEVINSLSQTAKENNNTVSLEMDKKIPLQLMGDPLKLSQIFINLVGNALKFTENGRVELFASVISETDKNFSIHFEVNDNGIGISEEVQKNIFESFAQGSIQINRKYGGTGLGLTIVKNLLELLHSDIELKSTENVGSTFSFDITFEKAAETVVVEEVASPDYDIENTLRGLHILLVEDNKINQVITKKMLIQKQITCEIADDGYKAIELAQDRKFDLILMDIHMPGISGLKATSEIRKFNTQIPIIALTAISLDENTDDFFEVGCSDIITKPFKPEEFYKKIALNITSSSNA</sequence>
<evidence type="ECO:0000256" key="2">
    <source>
        <dbReference type="ARBA" id="ARBA00012438"/>
    </source>
</evidence>
<evidence type="ECO:0000256" key="5">
    <source>
        <dbReference type="PROSITE-ProRule" id="PRU00339"/>
    </source>
</evidence>
<name>A0A1I7HNN1_9FLAO</name>
<dbReference type="CDD" id="cd00082">
    <property type="entry name" value="HisKA"/>
    <property type="match status" value="1"/>
</dbReference>